<proteinExistence type="predicted"/>
<dbReference type="Pfam" id="PF01522">
    <property type="entry name" value="Polysacc_deac_1"/>
    <property type="match status" value="1"/>
</dbReference>
<dbReference type="RefSeq" id="WP_307788506.1">
    <property type="nucleotide sequence ID" value="NZ_JADOTY010000001.1"/>
</dbReference>
<reference evidence="2 3" key="1">
    <citation type="submission" date="2020-11" db="EMBL/GenBank/DDBJ databases">
        <title>Sequencing the genomes of 1000 actinobacteria strains.</title>
        <authorList>
            <person name="Klenk H.-P."/>
        </authorList>
    </citation>
    <scope>NUCLEOTIDE SEQUENCE [LARGE SCALE GENOMIC DNA]</scope>
    <source>
        <strain evidence="2 3">DSM 101695</strain>
    </source>
</reference>
<evidence type="ECO:0000313" key="2">
    <source>
        <dbReference type="EMBL" id="MBG6100324.1"/>
    </source>
</evidence>
<protein>
    <submittedName>
        <fullName evidence="2">Peptidoglycan/xylan/chitin deacetylase (PgdA/CDA1 family)</fullName>
    </submittedName>
</protein>
<accession>A0ABS0JVE0</accession>
<feature type="domain" description="NodB homology" evidence="1">
    <location>
        <begin position="85"/>
        <end position="266"/>
    </location>
</feature>
<dbReference type="PANTHER" id="PTHR10587:SF137">
    <property type="entry name" value="4-DEOXY-4-FORMAMIDO-L-ARABINOSE-PHOSPHOUNDECAPRENOL DEFORMYLASE ARND-RELATED"/>
    <property type="match status" value="1"/>
</dbReference>
<dbReference type="CDD" id="cd10917">
    <property type="entry name" value="CE4_NodB_like_6s_7s"/>
    <property type="match status" value="1"/>
</dbReference>
<dbReference type="InterPro" id="IPR002509">
    <property type="entry name" value="NODB_dom"/>
</dbReference>
<dbReference type="Gene3D" id="3.20.20.370">
    <property type="entry name" value="Glycoside hydrolase/deacetylase"/>
    <property type="match status" value="1"/>
</dbReference>
<dbReference type="SUPFAM" id="SSF88713">
    <property type="entry name" value="Glycoside hydrolase/deacetylase"/>
    <property type="match status" value="1"/>
</dbReference>
<evidence type="ECO:0000259" key="1">
    <source>
        <dbReference type="PROSITE" id="PS51677"/>
    </source>
</evidence>
<dbReference type="Proteomes" id="UP000631791">
    <property type="component" value="Unassembled WGS sequence"/>
</dbReference>
<dbReference type="PROSITE" id="PS51677">
    <property type="entry name" value="NODB"/>
    <property type="match status" value="1"/>
</dbReference>
<sequence>MGVWVERDGRTAERARGWGRRDLLRRGLLVVGGMAIGAGTSEAWWITHRRMPIAGGPASATLGNGQQDVRSGALEITWSGRTNQRLVALTFDDGPAPQWTPMVLDTLAQHRVPATFFMVGAQVRRHADVVRDRLTGHEVGNHSWEHRDLAELDAAETYEDLRRSHDVITDLTGTPPVLLRPPYGHLGGAVLHAAARLDYRVVFWSLQMAEREFPGDPAGHAQRIVAGVRPGTIVLGHDVGARRRLVALRGLTDMINGLRSRGYTFVTVSTLLGAGVGPTPTG</sequence>
<gene>
    <name evidence="2" type="ORF">IW249_000738</name>
</gene>
<dbReference type="PANTHER" id="PTHR10587">
    <property type="entry name" value="GLYCOSYL TRANSFERASE-RELATED"/>
    <property type="match status" value="1"/>
</dbReference>
<keyword evidence="3" id="KW-1185">Reference proteome</keyword>
<evidence type="ECO:0000313" key="3">
    <source>
        <dbReference type="Proteomes" id="UP000631791"/>
    </source>
</evidence>
<dbReference type="InterPro" id="IPR011330">
    <property type="entry name" value="Glyco_hydro/deAcase_b/a-brl"/>
</dbReference>
<name>A0ABS0JVE0_9ACTN</name>
<organism evidence="2 3">
    <name type="scientific">Micromonospora vinacea</name>
    <dbReference type="NCBI Taxonomy" id="709878"/>
    <lineage>
        <taxon>Bacteria</taxon>
        <taxon>Bacillati</taxon>
        <taxon>Actinomycetota</taxon>
        <taxon>Actinomycetes</taxon>
        <taxon>Micromonosporales</taxon>
        <taxon>Micromonosporaceae</taxon>
        <taxon>Micromonospora</taxon>
    </lineage>
</organism>
<dbReference type="InterPro" id="IPR050248">
    <property type="entry name" value="Polysacc_deacetylase_ArnD"/>
</dbReference>
<dbReference type="EMBL" id="JADOTY010000001">
    <property type="protein sequence ID" value="MBG6100324.1"/>
    <property type="molecule type" value="Genomic_DNA"/>
</dbReference>
<comment type="caution">
    <text evidence="2">The sequence shown here is derived from an EMBL/GenBank/DDBJ whole genome shotgun (WGS) entry which is preliminary data.</text>
</comment>